<feature type="signal peptide" evidence="3">
    <location>
        <begin position="1"/>
        <end position="15"/>
    </location>
</feature>
<dbReference type="WBParaSite" id="MBELARI_LOCUS6362">
    <property type="protein sequence ID" value="MBELARI_LOCUS6362"/>
    <property type="gene ID" value="MBELARI_LOCUS6362"/>
</dbReference>
<evidence type="ECO:0000256" key="3">
    <source>
        <dbReference type="SAM" id="SignalP"/>
    </source>
</evidence>
<dbReference type="GO" id="GO:0003796">
    <property type="term" value="F:lysozyme activity"/>
    <property type="evidence" value="ECO:0007669"/>
    <property type="project" value="InterPro"/>
</dbReference>
<evidence type="ECO:0000256" key="2">
    <source>
        <dbReference type="ARBA" id="ARBA00022729"/>
    </source>
</evidence>
<accession>A0AAF3JA96</accession>
<name>A0AAF3JA96_9BILA</name>
<sequence length="212" mass="23505">MRFLLLLSLLGFAFCKTGIDSISAISTSTFTCLKNNGYSFFVFRVWRQVNNYDDTGIQNILNARAAGITDVDGYIYPCTSSSCPPGANQVEAVIDKLNEKGAKIGMLWLDVEGTWPSDKTKNQQFIQGMADAAVKKGVKVGVYTGQYSWPDIVGSWTGMSKYPLWWPNYNNDPGFGKYPPYGGWTKPLVHQYGGDLTTRPCGLGDMDINYKD</sequence>
<dbReference type="GO" id="GO:0007165">
    <property type="term" value="P:signal transduction"/>
    <property type="evidence" value="ECO:0007669"/>
    <property type="project" value="TreeGrafter"/>
</dbReference>
<dbReference type="Proteomes" id="UP000887575">
    <property type="component" value="Unassembled WGS sequence"/>
</dbReference>
<keyword evidence="4" id="KW-1185">Reference proteome</keyword>
<protein>
    <submittedName>
        <fullName evidence="5">Lysozyme</fullName>
    </submittedName>
</protein>
<comment type="similarity">
    <text evidence="1">Belongs to the glycosyl hydrolase 25 family.</text>
</comment>
<dbReference type="PANTHER" id="PTHR23208:SF36">
    <property type="entry name" value="LYSOZYME-RELATED"/>
    <property type="match status" value="1"/>
</dbReference>
<dbReference type="AlphaFoldDB" id="A0AAF3JA96"/>
<dbReference type="InterPro" id="IPR051595">
    <property type="entry name" value="GH25_Enzymes"/>
</dbReference>
<keyword evidence="2 3" id="KW-0732">Signal</keyword>
<evidence type="ECO:0000313" key="4">
    <source>
        <dbReference type="Proteomes" id="UP000887575"/>
    </source>
</evidence>
<dbReference type="InterPro" id="IPR002053">
    <property type="entry name" value="Glyco_hydro_25"/>
</dbReference>
<evidence type="ECO:0000313" key="5">
    <source>
        <dbReference type="WBParaSite" id="MBELARI_LOCUS6362"/>
    </source>
</evidence>
<dbReference type="CDD" id="cd06416">
    <property type="entry name" value="GH25_Lys1-like"/>
    <property type="match status" value="1"/>
</dbReference>
<dbReference type="Pfam" id="PF01183">
    <property type="entry name" value="Glyco_hydro_25"/>
    <property type="match status" value="1"/>
</dbReference>
<dbReference type="GO" id="GO:0016998">
    <property type="term" value="P:cell wall macromolecule catabolic process"/>
    <property type="evidence" value="ECO:0007669"/>
    <property type="project" value="InterPro"/>
</dbReference>
<reference evidence="5" key="1">
    <citation type="submission" date="2024-02" db="UniProtKB">
        <authorList>
            <consortium name="WormBaseParasite"/>
        </authorList>
    </citation>
    <scope>IDENTIFICATION</scope>
</reference>
<dbReference type="PANTHER" id="PTHR23208">
    <property type="entry name" value="LYSOZYME PROTEIN"/>
    <property type="match status" value="1"/>
</dbReference>
<dbReference type="PROSITE" id="PS51904">
    <property type="entry name" value="GLYCOSYL_HYDROL_F25_2"/>
    <property type="match status" value="1"/>
</dbReference>
<evidence type="ECO:0000256" key="1">
    <source>
        <dbReference type="ARBA" id="ARBA00010646"/>
    </source>
</evidence>
<dbReference type="GO" id="GO:0009253">
    <property type="term" value="P:peptidoglycan catabolic process"/>
    <property type="evidence" value="ECO:0007669"/>
    <property type="project" value="InterPro"/>
</dbReference>
<dbReference type="SUPFAM" id="SSF51445">
    <property type="entry name" value="(Trans)glycosidases"/>
    <property type="match status" value="1"/>
</dbReference>
<organism evidence="4 5">
    <name type="scientific">Mesorhabditis belari</name>
    <dbReference type="NCBI Taxonomy" id="2138241"/>
    <lineage>
        <taxon>Eukaryota</taxon>
        <taxon>Metazoa</taxon>
        <taxon>Ecdysozoa</taxon>
        <taxon>Nematoda</taxon>
        <taxon>Chromadorea</taxon>
        <taxon>Rhabditida</taxon>
        <taxon>Rhabditina</taxon>
        <taxon>Rhabditomorpha</taxon>
        <taxon>Rhabditoidea</taxon>
        <taxon>Rhabditidae</taxon>
        <taxon>Mesorhabditinae</taxon>
        <taxon>Mesorhabditis</taxon>
    </lineage>
</organism>
<dbReference type="GO" id="GO:0045087">
    <property type="term" value="P:innate immune response"/>
    <property type="evidence" value="ECO:0007669"/>
    <property type="project" value="TreeGrafter"/>
</dbReference>
<feature type="chain" id="PRO_5041954759" evidence="3">
    <location>
        <begin position="16"/>
        <end position="212"/>
    </location>
</feature>
<proteinExistence type="inferred from homology"/>
<dbReference type="InterPro" id="IPR017853">
    <property type="entry name" value="GH"/>
</dbReference>
<dbReference type="Gene3D" id="3.20.20.80">
    <property type="entry name" value="Glycosidases"/>
    <property type="match status" value="1"/>
</dbReference>